<dbReference type="PANTHER" id="PTHR30336:SF4">
    <property type="entry name" value="ENVELOPE BIOGENESIS FACTOR ELYC"/>
    <property type="match status" value="1"/>
</dbReference>
<dbReference type="EMBL" id="BHXQ01000001">
    <property type="protein sequence ID" value="GCC50591.1"/>
    <property type="molecule type" value="Genomic_DNA"/>
</dbReference>
<evidence type="ECO:0000313" key="3">
    <source>
        <dbReference type="EMBL" id="GCC50591.1"/>
    </source>
</evidence>
<organism evidence="3 4">
    <name type="scientific">Chryseotalea sanaruensis</name>
    <dbReference type="NCBI Taxonomy" id="2482724"/>
    <lineage>
        <taxon>Bacteria</taxon>
        <taxon>Pseudomonadati</taxon>
        <taxon>Bacteroidota</taxon>
        <taxon>Cytophagia</taxon>
        <taxon>Cytophagales</taxon>
        <taxon>Chryseotaleaceae</taxon>
        <taxon>Chryseotalea</taxon>
    </lineage>
</organism>
<feature type="transmembrane region" description="Helical" evidence="1">
    <location>
        <begin position="12"/>
        <end position="29"/>
    </location>
</feature>
<sequence>MTKVVNLLCNPLVVFIILLIASIGFYLLKNIRLAKYFLGGSIVWILVAGASPVPQLLIYELEKQFPVFEQRPTLKLVSPINILVLGSGNSQDMALPPSMRLSYVASARVVEGLRIYRLVKESRFIGSGNSLKKQTTIAEVHTLAALELGVKKSDTLQNRSPANTDEEILAYKRRFGTKGTLILVTNAYHMPRAVMLCKKHGVKVIPAPTGYWIKNEPNRSLFNFSPSPEKLEMMHRALHEYLGLIQVYFMD</sequence>
<proteinExistence type="predicted"/>
<name>A0A401U6L9_9BACT</name>
<dbReference type="Pfam" id="PF02698">
    <property type="entry name" value="DUF218"/>
    <property type="match status" value="1"/>
</dbReference>
<evidence type="ECO:0000259" key="2">
    <source>
        <dbReference type="Pfam" id="PF02698"/>
    </source>
</evidence>
<dbReference type="AlphaFoldDB" id="A0A401U6L9"/>
<feature type="domain" description="DUF218" evidence="2">
    <location>
        <begin position="82"/>
        <end position="243"/>
    </location>
</feature>
<accession>A0A401U6L9</accession>
<evidence type="ECO:0000313" key="4">
    <source>
        <dbReference type="Proteomes" id="UP000288227"/>
    </source>
</evidence>
<dbReference type="GO" id="GO:0043164">
    <property type="term" value="P:Gram-negative-bacterium-type cell wall biogenesis"/>
    <property type="evidence" value="ECO:0007669"/>
    <property type="project" value="TreeGrafter"/>
</dbReference>
<dbReference type="OrthoDB" id="9782395at2"/>
<keyword evidence="1" id="KW-1133">Transmembrane helix</keyword>
<dbReference type="InterPro" id="IPR051599">
    <property type="entry name" value="Cell_Envelope_Assoc"/>
</dbReference>
<keyword evidence="1" id="KW-0472">Membrane</keyword>
<keyword evidence="4" id="KW-1185">Reference proteome</keyword>
<dbReference type="GO" id="GO:0000270">
    <property type="term" value="P:peptidoglycan metabolic process"/>
    <property type="evidence" value="ECO:0007669"/>
    <property type="project" value="TreeGrafter"/>
</dbReference>
<evidence type="ECO:0000256" key="1">
    <source>
        <dbReference type="SAM" id="Phobius"/>
    </source>
</evidence>
<dbReference type="CDD" id="cd06259">
    <property type="entry name" value="YdcF-like"/>
    <property type="match status" value="1"/>
</dbReference>
<dbReference type="PANTHER" id="PTHR30336">
    <property type="entry name" value="INNER MEMBRANE PROTEIN, PROBABLE PERMEASE"/>
    <property type="match status" value="1"/>
</dbReference>
<dbReference type="RefSeq" id="WP_127121207.1">
    <property type="nucleotide sequence ID" value="NZ_BHXQ01000001.1"/>
</dbReference>
<reference evidence="3 4" key="1">
    <citation type="submission" date="2018-11" db="EMBL/GenBank/DDBJ databases">
        <title>Chryseotalea sanarue gen. nov., sp., nov., a member of the family Cytophagaceae, isolated from a brackish lake in Hamamatsu Japan.</title>
        <authorList>
            <person name="Maejima Y."/>
            <person name="Iino T."/>
            <person name="Muraguchi Y."/>
            <person name="Fukuda K."/>
            <person name="Ohkuma M."/>
            <person name="Moriuchi R."/>
            <person name="Dohra H."/>
            <person name="Kimbara K."/>
            <person name="Shintani M."/>
        </authorList>
    </citation>
    <scope>NUCLEOTIDE SEQUENCE [LARGE SCALE GENOMIC DNA]</scope>
    <source>
        <strain evidence="3 4">Ys</strain>
    </source>
</reference>
<protein>
    <recommendedName>
        <fullName evidence="2">DUF218 domain-containing protein</fullName>
    </recommendedName>
</protein>
<gene>
    <name evidence="3" type="ORF">SanaruYs_08060</name>
</gene>
<dbReference type="Proteomes" id="UP000288227">
    <property type="component" value="Unassembled WGS sequence"/>
</dbReference>
<keyword evidence="1" id="KW-0812">Transmembrane</keyword>
<dbReference type="GO" id="GO:0005886">
    <property type="term" value="C:plasma membrane"/>
    <property type="evidence" value="ECO:0007669"/>
    <property type="project" value="TreeGrafter"/>
</dbReference>
<dbReference type="InterPro" id="IPR003848">
    <property type="entry name" value="DUF218"/>
</dbReference>
<comment type="caution">
    <text evidence="3">The sequence shown here is derived from an EMBL/GenBank/DDBJ whole genome shotgun (WGS) entry which is preliminary data.</text>
</comment>
<feature type="transmembrane region" description="Helical" evidence="1">
    <location>
        <begin position="36"/>
        <end position="58"/>
    </location>
</feature>